<organism evidence="17 18">
    <name type="scientific">Glossina brevipalpis</name>
    <dbReference type="NCBI Taxonomy" id="37001"/>
    <lineage>
        <taxon>Eukaryota</taxon>
        <taxon>Metazoa</taxon>
        <taxon>Ecdysozoa</taxon>
        <taxon>Arthropoda</taxon>
        <taxon>Hexapoda</taxon>
        <taxon>Insecta</taxon>
        <taxon>Pterygota</taxon>
        <taxon>Neoptera</taxon>
        <taxon>Endopterygota</taxon>
        <taxon>Diptera</taxon>
        <taxon>Brachycera</taxon>
        <taxon>Muscomorpha</taxon>
        <taxon>Hippoboscoidea</taxon>
        <taxon>Glossinidae</taxon>
        <taxon>Glossina</taxon>
    </lineage>
</organism>
<dbReference type="EnsemblMetazoa" id="GBRI033768-RA">
    <property type="protein sequence ID" value="GBRI033768-PA"/>
    <property type="gene ID" value="GBRI033768"/>
</dbReference>
<dbReference type="InterPro" id="IPR004939">
    <property type="entry name" value="APC_su10/DOC_dom"/>
</dbReference>
<feature type="compositionally biased region" description="Polar residues" evidence="14">
    <location>
        <begin position="574"/>
        <end position="590"/>
    </location>
</feature>
<evidence type="ECO:0000256" key="8">
    <source>
        <dbReference type="ARBA" id="ARBA00022737"/>
    </source>
</evidence>
<reference evidence="18" key="1">
    <citation type="submission" date="2014-03" db="EMBL/GenBank/DDBJ databases">
        <authorList>
            <person name="Aksoy S."/>
            <person name="Warren W."/>
            <person name="Wilson R.K."/>
        </authorList>
    </citation>
    <scope>NUCLEOTIDE SEQUENCE [LARGE SCALE GENOMIC DNA]</scope>
    <source>
        <strain evidence="18">IAEA</strain>
    </source>
</reference>
<feature type="region of interest" description="Disordered" evidence="14">
    <location>
        <begin position="1121"/>
        <end position="1144"/>
    </location>
</feature>
<protein>
    <recommendedName>
        <fullName evidence="5">RCR-type E3 ubiquitin transferase</fullName>
        <ecNumber evidence="5">2.3.2.33</ecNumber>
    </recommendedName>
</protein>
<feature type="region of interest" description="Disordered" evidence="14">
    <location>
        <begin position="912"/>
        <end position="933"/>
    </location>
</feature>
<evidence type="ECO:0000313" key="18">
    <source>
        <dbReference type="Proteomes" id="UP000091820"/>
    </source>
</evidence>
<keyword evidence="7" id="KW-0479">Metal-binding</keyword>
<feature type="domain" description="DOC" evidence="16">
    <location>
        <begin position="1527"/>
        <end position="1706"/>
    </location>
</feature>
<dbReference type="InterPro" id="IPR014756">
    <property type="entry name" value="Ig_E-set"/>
</dbReference>
<keyword evidence="12" id="KW-0966">Cell projection</keyword>
<comment type="catalytic activity">
    <reaction evidence="1">
        <text>[E2 ubiquitin-conjugating enzyme]-S-ubiquitinyl-L-cysteine + [acceptor protein]-L-threonine = [E2 ubiquitin-conjugating enzyme]-L-cysteine + [acceptor protein]-3-O-ubiquitinyl-L-threonine.</text>
        <dbReference type="EC" id="2.3.2.33"/>
    </reaction>
</comment>
<keyword evidence="8" id="KW-0677">Repeat</keyword>
<dbReference type="PANTHER" id="PTHR45943:SF1">
    <property type="entry name" value="E3 UBIQUITIN-PROTEIN LIGASE MYCBP2"/>
    <property type="match status" value="1"/>
</dbReference>
<dbReference type="PANTHER" id="PTHR45943">
    <property type="entry name" value="E3 UBIQUITIN-PROTEIN LIGASE MYCBP2"/>
    <property type="match status" value="1"/>
</dbReference>
<dbReference type="VEuPathDB" id="VectorBase:GBRI033768"/>
<comment type="pathway">
    <text evidence="3">Protein modification; protein ubiquitination.</text>
</comment>
<dbReference type="CDD" id="cd19799">
    <property type="entry name" value="Bbox2_MYCBP2"/>
    <property type="match status" value="1"/>
</dbReference>
<sequence>MHLLVSLSERGSHKHCFTILHLFSSQSNERQFLKDFISGAPGSSGARLAAWLQPEPRLDPNKCELNTITEPLRYGWPTQITVSIRDQYGDAIVVPELKVEIKAIPTGASGNGNIKFRRASQTDNYFGGTAPPPRLNYEPTVKEKMCFKAITFMKSYNNYSFEELRYSSPIQTRVTEILYAHDMEDGTFSIHWTPNAVGSYCLTVNIDGILLEEVYRVEVKEGGVPPPTNKRVMRNSQTPNKLRKFYTRNTAGLRIRSHPTLQSEQVGVVKLNGVISFIDEIENDDGTWLRLSTESIRQHCTIGWYPTEAWCLQYNQHLGKTLLHPIVETTSLSMENSLGELTTDIMSITPRTCAVTSEHKKQCELLESAEQVVSKPESPPLVNQKPASPNKKVLDYSSSTSSKSTRGQSISTNPFICNDSDLKSSLVSDNFSMSSDQQNLDNDVEQISRPTFVAEQSEDTQYSSFQGSSNAIGSAIAGVVGGGAIKLQALQKWFKGDSVSEASAIRDNHQFKCTDMGEIASVSVRELVRVMGGQDAKSNGNNLSQRSYGAMPIPLEKKKDSPNNSVKSNDDSDTSGVVSPNAVQDSTHSGRSSKDESLKTEPTHFDVTNMRKTNYTPSQTAALLSTPKHLPRRITGPRKSSINAIVPSSPDIRPVKDSDLSNLDEEMSLLQITTTTPGGDSTTQDQILFGELRTACSTSSNEFSSNPPAWPEEIVPAASNTNPNAFLKAASSIKKSTIGPIKRAMPPSFAESIRAVFAAFLWHEGIVHDAMACASFLKFHPNLPKEGTIVITRRDHSDSKHQLSREQKVQQRHSVEVANAGNYLNIRPSTLETLTKSGNFSVNNRKYRKIQSNDIPDTEDGGAEKPKLHSLPELVTVLPPALRSLVYLWEHICTNCIQIVQSNSLGHEKISSLEPSIEPKEKPTAKEKESKKIKKKRDDGSWCEICQVFLPIPVTYHMRIVHPGCGKSAKGKGYNSVGIFCEGWAGNCGEGGKGASSWFLMCDTCRDKYISTHKNINNLNNTSTSCAGNDLNLFGIKTTALIANSEIYTTMRQNATFLLELSSNVTNLPADPPSHLPSGATAKRSPQQMPVVVEHQHFSIADVNKPSTSRGEPVRHNRIGLKINGKSSGNSLSRKSFTGGSVSPEQPWLAPETFACLETFRACNREDLPYEIFGLGANETGLDRPLSEISYESSDPINYEASGQPGCMTTSGNLSRFHRSFSMGQGWGVVQQQANNSNPRLDESYYPKVIFRRRNNSISDTDGSLLICYPSENLRRLVPEHVLLATSVVQRRVATEPDANDIKQSQFSNEKTIKNPKQEQNQCNNIDLETVNHIQILLQRPAMAFITQKHDLKKLRSAMKRSLRVATCRNYSLQALNWLFRSVTQSVCLHDLMWWFVSSLSTTTTSLADPIDDKFDDSEPALEHPVSYTQISGRLSHMITESLHKFLQSVADLTLYLPLGSSVQRIAIQCFGIRFRQTDHQFLHSAHVFGNISKILSKSDEQNESPNVFGVNDNLVNGAVNHDENNVMGGGLHAANGMVDTGGKVVYYTDLNGHFEITVSSRQAMADSLTDNSTETFWESDEEDRNKSKIIEISMNKLSYCCKIVLVHIDNSRDIQNKVSNVIFYGGQSLGDTSVIKSVEVDPKLCAWISTKIYNDNYTHFRLEFSGPENSLRVRQIKLLGLPAVMCGSGEHYTNPYESPFHNSPVQAFKFNLKLTNALRIQQQICESETLRVFRLITGQVFGKLISTDASGEDGITMGKSSSQNVLVMDSSGNSMLADSLDLREHMVGILFSRSKLSHLQKQVIVHIVHAIKKEARRAREDWDVVNLTNNYKEANVNVSANGQDNKSETSSERNRIADTYCFEMLSMVLALSGSVVGRSYLSQQHGLIKDLLSLLHTGSDRVQRQVTALLRRILPEISPITFADILGVQRLPPADYNIAHQIAIDFDMDSLGMLDIFLAAIAKSLQLQIKVKSSGPKIGLEKTSSFVRLYNALDLSVHSLKPPRLEFNVDYENVTIEDTFTRNEYFDYERYVGNGKQTRPVSRELRKESQKNLNQRWFLNGVTPTKQAESIIALIRDLATGKLGEKWCQTTKAAIAEAVLNLTRLDEVFRTPENCVKTATLWLALASLCVLDNDHVEKLSSGQWAISDTRPMCSNHDDGETPAIIQCESCGSLCGDCDRFLHLNRKTRMHKRTVCKEEEEAIRVELHESCGRTKLFWLLALADSKTLKAMVEFRDGSHTIISGSQDSVGRCRFCGITGNSGLLEIGNVCADSQCQEYAASSCMKTKPCGHACGGVVNEKKCLPCLQHVCHARENDIAEGLNEPKLTQDADDMCMICFVEALACAPSIQLECGHVFHYHCSKAVLEKRWTGPRITFGFSLCPICKADIKHAMLADILEPISCLKQDVKRKALIRIKYEGLVRDTESRDLTALAMDRYAYYVCFKCQKAYYGGEARCDVEIGEKFNPEELVCGGCSDVARAQMCPKHGTDFLEYKCRYCCSVAVFFCFGTTHFCDTCHDDFQRLTNIAKSKLPQCPAGPKAKQLIGDECPLHRHEHNMCLDDDDGGNRSSSAIGRAGCNGDFVVLQLEEKLDNRYCYELEASDDEDDYDY</sequence>
<dbReference type="SUPFAM" id="SSF57850">
    <property type="entry name" value="RING/U-box"/>
    <property type="match status" value="1"/>
</dbReference>
<evidence type="ECO:0000256" key="3">
    <source>
        <dbReference type="ARBA" id="ARBA00004906"/>
    </source>
</evidence>
<dbReference type="Gene3D" id="2.60.120.260">
    <property type="entry name" value="Galactose-binding domain-like"/>
    <property type="match status" value="1"/>
</dbReference>
<dbReference type="Gene3D" id="3.30.40.10">
    <property type="entry name" value="Zinc/RING finger domain, C3HC4 (zinc finger)"/>
    <property type="match status" value="1"/>
</dbReference>
<feature type="domain" description="RING-type" evidence="15">
    <location>
        <begin position="2334"/>
        <end position="2385"/>
    </location>
</feature>
<dbReference type="SUPFAM" id="SSF81296">
    <property type="entry name" value="E set domains"/>
    <property type="match status" value="1"/>
</dbReference>
<dbReference type="EC" id="2.3.2.33" evidence="5"/>
<evidence type="ECO:0000256" key="10">
    <source>
        <dbReference type="ARBA" id="ARBA00022786"/>
    </source>
</evidence>
<evidence type="ECO:0000256" key="2">
    <source>
        <dbReference type="ARBA" id="ARBA00004489"/>
    </source>
</evidence>
<dbReference type="GO" id="GO:0008582">
    <property type="term" value="P:regulation of synaptic assembly at neuromuscular junction"/>
    <property type="evidence" value="ECO:0007669"/>
    <property type="project" value="TreeGrafter"/>
</dbReference>
<evidence type="ECO:0000256" key="14">
    <source>
        <dbReference type="SAM" id="MobiDB-lite"/>
    </source>
</evidence>
<feature type="compositionally biased region" description="Polar residues" evidence="14">
    <location>
        <begin position="1125"/>
        <end position="1144"/>
    </location>
</feature>
<feature type="compositionally biased region" description="Basic and acidic residues" evidence="14">
    <location>
        <begin position="592"/>
        <end position="604"/>
    </location>
</feature>
<dbReference type="PROSITE" id="PS51284">
    <property type="entry name" value="DOC"/>
    <property type="match status" value="1"/>
</dbReference>
<feature type="region of interest" description="Disordered" evidence="14">
    <location>
        <begin position="553"/>
        <end position="608"/>
    </location>
</feature>
<evidence type="ECO:0000256" key="5">
    <source>
        <dbReference type="ARBA" id="ARBA00012249"/>
    </source>
</evidence>
<keyword evidence="11" id="KW-0862">Zinc</keyword>
<evidence type="ECO:0000313" key="17">
    <source>
        <dbReference type="EnsemblMetazoa" id="GBRI033768-PA"/>
    </source>
</evidence>
<keyword evidence="9 13" id="KW-0863">Zinc-finger</keyword>
<feature type="region of interest" description="Disordered" evidence="14">
    <location>
        <begin position="630"/>
        <end position="655"/>
    </location>
</feature>
<evidence type="ECO:0000256" key="12">
    <source>
        <dbReference type="ARBA" id="ARBA00023273"/>
    </source>
</evidence>
<dbReference type="Proteomes" id="UP000091820">
    <property type="component" value="Unassembled WGS sequence"/>
</dbReference>
<feature type="region of interest" description="Disordered" evidence="14">
    <location>
        <begin position="372"/>
        <end position="412"/>
    </location>
</feature>
<feature type="compositionally biased region" description="Low complexity" evidence="14">
    <location>
        <begin position="397"/>
        <end position="412"/>
    </location>
</feature>
<dbReference type="GO" id="GO:0007411">
    <property type="term" value="P:axon guidance"/>
    <property type="evidence" value="ECO:0007669"/>
    <property type="project" value="TreeGrafter"/>
</dbReference>
<dbReference type="GO" id="GO:0005886">
    <property type="term" value="C:plasma membrane"/>
    <property type="evidence" value="ECO:0007669"/>
    <property type="project" value="TreeGrafter"/>
</dbReference>
<dbReference type="PROSITE" id="PS50089">
    <property type="entry name" value="ZF_RING_2"/>
    <property type="match status" value="1"/>
</dbReference>
<dbReference type="GO" id="GO:0008270">
    <property type="term" value="F:zinc ion binding"/>
    <property type="evidence" value="ECO:0007669"/>
    <property type="project" value="UniProtKB-KW"/>
</dbReference>
<keyword evidence="6" id="KW-0808">Transferase</keyword>
<dbReference type="CDD" id="cd16463">
    <property type="entry name" value="RING-H2_PHR"/>
    <property type="match status" value="1"/>
</dbReference>
<comment type="similarity">
    <text evidence="4">Belongs to the RING-Cys relay (RCR) family.</text>
</comment>
<comment type="subcellular location">
    <subcellularLocation>
        <location evidence="2">Cell projection</location>
        <location evidence="2">Axon</location>
    </subcellularLocation>
</comment>
<accession>A0A1A9WVA8</accession>
<dbReference type="SUPFAM" id="SSF49785">
    <property type="entry name" value="Galactose-binding domain-like"/>
    <property type="match status" value="1"/>
</dbReference>
<evidence type="ECO:0000256" key="1">
    <source>
        <dbReference type="ARBA" id="ARBA00000333"/>
    </source>
</evidence>
<dbReference type="STRING" id="37001.A0A1A9WVA8"/>
<dbReference type="InterPro" id="IPR013083">
    <property type="entry name" value="Znf_RING/FYVE/PHD"/>
</dbReference>
<reference evidence="17" key="2">
    <citation type="submission" date="2020-05" db="UniProtKB">
        <authorList>
            <consortium name="EnsemblMetazoa"/>
        </authorList>
    </citation>
    <scope>IDENTIFICATION</scope>
    <source>
        <strain evidence="17">IAEA</strain>
    </source>
</reference>
<dbReference type="GO" id="GO:0099174">
    <property type="term" value="P:regulation of presynapse organization"/>
    <property type="evidence" value="ECO:0007669"/>
    <property type="project" value="UniProtKB-ARBA"/>
</dbReference>
<name>A0A1A9WVA8_9MUSC</name>
<evidence type="ECO:0000256" key="4">
    <source>
        <dbReference type="ARBA" id="ARBA00005415"/>
    </source>
</evidence>
<keyword evidence="18" id="KW-1185">Reference proteome</keyword>
<evidence type="ECO:0000256" key="13">
    <source>
        <dbReference type="PROSITE-ProRule" id="PRU00175"/>
    </source>
</evidence>
<evidence type="ECO:0000256" key="6">
    <source>
        <dbReference type="ARBA" id="ARBA00022679"/>
    </source>
</evidence>
<dbReference type="GO" id="GO:0061630">
    <property type="term" value="F:ubiquitin protein ligase activity"/>
    <property type="evidence" value="ECO:0007669"/>
    <property type="project" value="UniProtKB-EC"/>
</dbReference>
<keyword evidence="10" id="KW-0833">Ubl conjugation pathway</keyword>
<evidence type="ECO:0000256" key="11">
    <source>
        <dbReference type="ARBA" id="ARBA00022833"/>
    </source>
</evidence>
<dbReference type="FunFam" id="3.30.40.10:FF:000078">
    <property type="entry name" value="E3 ubiquitin-protein ligase MYCBP2 isoform X1"/>
    <property type="match status" value="1"/>
</dbReference>
<proteinExistence type="inferred from homology"/>
<dbReference type="InterPro" id="IPR008979">
    <property type="entry name" value="Galactose-bd-like_sf"/>
</dbReference>
<dbReference type="GO" id="GO:0005634">
    <property type="term" value="C:nucleus"/>
    <property type="evidence" value="ECO:0007669"/>
    <property type="project" value="TreeGrafter"/>
</dbReference>
<evidence type="ECO:0000256" key="7">
    <source>
        <dbReference type="ARBA" id="ARBA00022723"/>
    </source>
</evidence>
<evidence type="ECO:0000259" key="16">
    <source>
        <dbReference type="PROSITE" id="PS51284"/>
    </source>
</evidence>
<dbReference type="SMART" id="SM01337">
    <property type="entry name" value="APC10"/>
    <property type="match status" value="1"/>
</dbReference>
<dbReference type="InterPro" id="IPR001841">
    <property type="entry name" value="Znf_RING"/>
</dbReference>
<dbReference type="GO" id="GO:0030424">
    <property type="term" value="C:axon"/>
    <property type="evidence" value="ECO:0007669"/>
    <property type="project" value="UniProtKB-SubCell"/>
</dbReference>
<evidence type="ECO:0000256" key="9">
    <source>
        <dbReference type="ARBA" id="ARBA00022771"/>
    </source>
</evidence>
<dbReference type="SMART" id="SM00184">
    <property type="entry name" value="RING"/>
    <property type="match status" value="1"/>
</dbReference>
<evidence type="ECO:0000259" key="15">
    <source>
        <dbReference type="PROSITE" id="PS50089"/>
    </source>
</evidence>